<keyword evidence="4" id="KW-1185">Reference proteome</keyword>
<dbReference type="Proteomes" id="UP001231189">
    <property type="component" value="Unassembled WGS sequence"/>
</dbReference>
<evidence type="ECO:0000313" key="3">
    <source>
        <dbReference type="EMBL" id="KAK1653828.1"/>
    </source>
</evidence>
<dbReference type="Gene3D" id="2.70.150.10">
    <property type="entry name" value="Calcium-transporting ATPase, cytoplasmic transduction domain A"/>
    <property type="match status" value="1"/>
</dbReference>
<evidence type="ECO:0000313" key="4">
    <source>
        <dbReference type="Proteomes" id="UP001231189"/>
    </source>
</evidence>
<feature type="transmembrane region" description="Helical" evidence="1">
    <location>
        <begin position="264"/>
        <end position="286"/>
    </location>
</feature>
<proteinExistence type="predicted"/>
<feature type="domain" description="P-type ATPase A" evidence="2">
    <location>
        <begin position="154"/>
        <end position="256"/>
    </location>
</feature>
<dbReference type="PANTHER" id="PTHR42861">
    <property type="entry name" value="CALCIUM-TRANSPORTING ATPASE"/>
    <property type="match status" value="1"/>
</dbReference>
<comment type="caution">
    <text evidence="3">The sequence shown here is derived from an EMBL/GenBank/DDBJ whole genome shotgun (WGS) entry which is preliminary data.</text>
</comment>
<name>A0AAD8SLQ5_LOLMU</name>
<keyword evidence="1" id="KW-1133">Transmembrane helix</keyword>
<dbReference type="InterPro" id="IPR059000">
    <property type="entry name" value="ATPase_P-type_domA"/>
</dbReference>
<evidence type="ECO:0000259" key="2">
    <source>
        <dbReference type="Pfam" id="PF00122"/>
    </source>
</evidence>
<sequence>MHPSPSPPAAAMATPSNAALGAASSYEQWRRAEEDGNNDLEWGTVPMANVFLALGSSPRGLSSAAAASRFAATGTGQIRTWKQSRLLKLAPLAVETAAAVAMAIGLVRGGGYKAADASIAALVAADFITGFAERSSAEGAAAAALLSRLAPPSRRTWVRRDGVWSEQEAAELVPGDVIRVAPRDAVPADAILLVVNNGYSPQQIRIVQSALTGDPAPAAKLPGDDVYAGSACANGEAEAVVVTTRAQTHLQQAVLLTDATMYNIVVWMCGPVWNVFVVAVCFNFVADVVAGKVSHNLGGEIVAMVFIAFLFAISGCFLSKLSESDPRRCRRRPERDPEELMRRLEVLWENGSISEETLRRCRDLFGVEPVSAELVMTLAEHFGWRAMGHEDGEDEDDRAT</sequence>
<feature type="transmembrane region" description="Helical" evidence="1">
    <location>
        <begin position="301"/>
        <end position="322"/>
    </location>
</feature>
<dbReference type="Gene3D" id="1.20.1110.10">
    <property type="entry name" value="Calcium-transporting ATPase, transmembrane domain"/>
    <property type="match status" value="1"/>
</dbReference>
<keyword evidence="1" id="KW-0812">Transmembrane</keyword>
<accession>A0AAD8SLQ5</accession>
<dbReference type="AlphaFoldDB" id="A0AAD8SLQ5"/>
<reference evidence="3" key="1">
    <citation type="submission" date="2023-07" db="EMBL/GenBank/DDBJ databases">
        <title>A chromosome-level genome assembly of Lolium multiflorum.</title>
        <authorList>
            <person name="Chen Y."/>
            <person name="Copetti D."/>
            <person name="Kolliker R."/>
            <person name="Studer B."/>
        </authorList>
    </citation>
    <scope>NUCLEOTIDE SEQUENCE</scope>
    <source>
        <strain evidence="3">02402/16</strain>
        <tissue evidence="3">Leaf</tissue>
    </source>
</reference>
<organism evidence="3 4">
    <name type="scientific">Lolium multiflorum</name>
    <name type="common">Italian ryegrass</name>
    <name type="synonym">Lolium perenne subsp. multiflorum</name>
    <dbReference type="NCBI Taxonomy" id="4521"/>
    <lineage>
        <taxon>Eukaryota</taxon>
        <taxon>Viridiplantae</taxon>
        <taxon>Streptophyta</taxon>
        <taxon>Embryophyta</taxon>
        <taxon>Tracheophyta</taxon>
        <taxon>Spermatophyta</taxon>
        <taxon>Magnoliopsida</taxon>
        <taxon>Liliopsida</taxon>
        <taxon>Poales</taxon>
        <taxon>Poaceae</taxon>
        <taxon>BOP clade</taxon>
        <taxon>Pooideae</taxon>
        <taxon>Poodae</taxon>
        <taxon>Poeae</taxon>
        <taxon>Poeae Chloroplast Group 2 (Poeae type)</taxon>
        <taxon>Loliodinae</taxon>
        <taxon>Loliinae</taxon>
        <taxon>Lolium</taxon>
    </lineage>
</organism>
<dbReference type="Pfam" id="PF00122">
    <property type="entry name" value="E1-E2_ATPase"/>
    <property type="match status" value="1"/>
</dbReference>
<protein>
    <recommendedName>
        <fullName evidence="2">P-type ATPase A domain-containing protein</fullName>
    </recommendedName>
</protein>
<dbReference type="InterPro" id="IPR008250">
    <property type="entry name" value="ATPase_P-typ_transduc_dom_A_sf"/>
</dbReference>
<dbReference type="SUPFAM" id="SSF81653">
    <property type="entry name" value="Calcium ATPase, transduction domain A"/>
    <property type="match status" value="1"/>
</dbReference>
<dbReference type="EMBL" id="JAUUTY010000004">
    <property type="protein sequence ID" value="KAK1653828.1"/>
    <property type="molecule type" value="Genomic_DNA"/>
</dbReference>
<evidence type="ECO:0000256" key="1">
    <source>
        <dbReference type="SAM" id="Phobius"/>
    </source>
</evidence>
<keyword evidence="1" id="KW-0472">Membrane</keyword>
<gene>
    <name evidence="3" type="ORF">QYE76_071633</name>
</gene>